<feature type="compositionally biased region" description="Basic and acidic residues" evidence="1">
    <location>
        <begin position="47"/>
        <end position="57"/>
    </location>
</feature>
<dbReference type="EMBL" id="BRYA01001456">
    <property type="protein sequence ID" value="GMI43568.1"/>
    <property type="molecule type" value="Genomic_DNA"/>
</dbReference>
<gene>
    <name evidence="2" type="ORF">TrCOL_g955</name>
</gene>
<evidence type="ECO:0000313" key="3">
    <source>
        <dbReference type="Proteomes" id="UP001165065"/>
    </source>
</evidence>
<dbReference type="AlphaFoldDB" id="A0A9W7LAM7"/>
<dbReference type="Proteomes" id="UP001165065">
    <property type="component" value="Unassembled WGS sequence"/>
</dbReference>
<keyword evidence="3" id="KW-1185">Reference proteome</keyword>
<evidence type="ECO:0000313" key="2">
    <source>
        <dbReference type="EMBL" id="GMI43568.1"/>
    </source>
</evidence>
<comment type="caution">
    <text evidence="2">The sequence shown here is derived from an EMBL/GenBank/DDBJ whole genome shotgun (WGS) entry which is preliminary data.</text>
</comment>
<sequence>MERNGEILPSTGDLATDIVDAKKSAQLEAEKEVEGGDDAQNLPLSSAERRNVPEGAREALPSMILGAMGPDDGSVKFEELAETAVDVASSAIERIRGDAGQDSEDGHEDAGRGELCVERRKRKNTL</sequence>
<protein>
    <submittedName>
        <fullName evidence="2">Uncharacterized protein</fullName>
    </submittedName>
</protein>
<feature type="compositionally biased region" description="Basic and acidic residues" evidence="1">
    <location>
        <begin position="108"/>
        <end position="118"/>
    </location>
</feature>
<proteinExistence type="predicted"/>
<name>A0A9W7LAM7_9STRA</name>
<evidence type="ECO:0000256" key="1">
    <source>
        <dbReference type="SAM" id="MobiDB-lite"/>
    </source>
</evidence>
<accession>A0A9W7LAM7</accession>
<reference evidence="3" key="1">
    <citation type="journal article" date="2023" name="Commun. Biol.">
        <title>Genome analysis of Parmales, the sister group of diatoms, reveals the evolutionary specialization of diatoms from phago-mixotrophs to photoautotrophs.</title>
        <authorList>
            <person name="Ban H."/>
            <person name="Sato S."/>
            <person name="Yoshikawa S."/>
            <person name="Yamada K."/>
            <person name="Nakamura Y."/>
            <person name="Ichinomiya M."/>
            <person name="Sato N."/>
            <person name="Blanc-Mathieu R."/>
            <person name="Endo H."/>
            <person name="Kuwata A."/>
            <person name="Ogata H."/>
        </authorList>
    </citation>
    <scope>NUCLEOTIDE SEQUENCE [LARGE SCALE GENOMIC DNA]</scope>
</reference>
<feature type="region of interest" description="Disordered" evidence="1">
    <location>
        <begin position="27"/>
        <end position="58"/>
    </location>
</feature>
<organism evidence="2 3">
    <name type="scientific">Triparma columacea</name>
    <dbReference type="NCBI Taxonomy" id="722753"/>
    <lineage>
        <taxon>Eukaryota</taxon>
        <taxon>Sar</taxon>
        <taxon>Stramenopiles</taxon>
        <taxon>Ochrophyta</taxon>
        <taxon>Bolidophyceae</taxon>
        <taxon>Parmales</taxon>
        <taxon>Triparmaceae</taxon>
        <taxon>Triparma</taxon>
    </lineage>
</organism>
<feature type="region of interest" description="Disordered" evidence="1">
    <location>
        <begin position="96"/>
        <end position="126"/>
    </location>
</feature>